<accession>A0A915J8V2</accession>
<evidence type="ECO:0000313" key="1">
    <source>
        <dbReference type="Proteomes" id="UP000887565"/>
    </source>
</evidence>
<dbReference type="AlphaFoldDB" id="A0A915J8V2"/>
<proteinExistence type="predicted"/>
<protein>
    <submittedName>
        <fullName evidence="2">Uncharacterized protein</fullName>
    </submittedName>
</protein>
<name>A0A915J8V2_ROMCU</name>
<sequence length="54" mass="6253">MQVVKRVTKQPWEAMHVQNAPGQTLLGFTCSLKMYMIFGTIKFQHLCQIAWLKA</sequence>
<dbReference type="Proteomes" id="UP000887565">
    <property type="component" value="Unplaced"/>
</dbReference>
<dbReference type="WBParaSite" id="nRc.2.0.1.t22183-RA">
    <property type="protein sequence ID" value="nRc.2.0.1.t22183-RA"/>
    <property type="gene ID" value="nRc.2.0.1.g22183"/>
</dbReference>
<keyword evidence="1" id="KW-1185">Reference proteome</keyword>
<organism evidence="1 2">
    <name type="scientific">Romanomermis culicivorax</name>
    <name type="common">Nematode worm</name>
    <dbReference type="NCBI Taxonomy" id="13658"/>
    <lineage>
        <taxon>Eukaryota</taxon>
        <taxon>Metazoa</taxon>
        <taxon>Ecdysozoa</taxon>
        <taxon>Nematoda</taxon>
        <taxon>Enoplea</taxon>
        <taxon>Dorylaimia</taxon>
        <taxon>Mermithida</taxon>
        <taxon>Mermithoidea</taxon>
        <taxon>Mermithidae</taxon>
        <taxon>Romanomermis</taxon>
    </lineage>
</organism>
<evidence type="ECO:0000313" key="2">
    <source>
        <dbReference type="WBParaSite" id="nRc.2.0.1.t22183-RA"/>
    </source>
</evidence>
<reference evidence="2" key="1">
    <citation type="submission" date="2022-11" db="UniProtKB">
        <authorList>
            <consortium name="WormBaseParasite"/>
        </authorList>
    </citation>
    <scope>IDENTIFICATION</scope>
</reference>